<dbReference type="EMBL" id="JASCZI010181444">
    <property type="protein sequence ID" value="MED6183537.1"/>
    <property type="molecule type" value="Genomic_DNA"/>
</dbReference>
<organism evidence="2 3">
    <name type="scientific">Stylosanthes scabra</name>
    <dbReference type="NCBI Taxonomy" id="79078"/>
    <lineage>
        <taxon>Eukaryota</taxon>
        <taxon>Viridiplantae</taxon>
        <taxon>Streptophyta</taxon>
        <taxon>Embryophyta</taxon>
        <taxon>Tracheophyta</taxon>
        <taxon>Spermatophyta</taxon>
        <taxon>Magnoliopsida</taxon>
        <taxon>eudicotyledons</taxon>
        <taxon>Gunneridae</taxon>
        <taxon>Pentapetalae</taxon>
        <taxon>rosids</taxon>
        <taxon>fabids</taxon>
        <taxon>Fabales</taxon>
        <taxon>Fabaceae</taxon>
        <taxon>Papilionoideae</taxon>
        <taxon>50 kb inversion clade</taxon>
        <taxon>dalbergioids sensu lato</taxon>
        <taxon>Dalbergieae</taxon>
        <taxon>Pterocarpus clade</taxon>
        <taxon>Stylosanthes</taxon>
    </lineage>
</organism>
<name>A0ABU6WE90_9FABA</name>
<sequence length="102" mass="11630">MINLKKLVQDEKEKDFRIGMPGAEFLLKLKNVPRLQIAYLSLCNCIAVLYRFIGFIGINDCLSSKHIKLLHYHERIAPPRISIITQPVAASVPHLPAVVYIY</sequence>
<accession>A0ABU6WE90</accession>
<proteinExistence type="predicted"/>
<keyword evidence="1" id="KW-1133">Transmembrane helix</keyword>
<keyword evidence="3" id="KW-1185">Reference proteome</keyword>
<keyword evidence="1" id="KW-0472">Membrane</keyword>
<evidence type="ECO:0000313" key="3">
    <source>
        <dbReference type="Proteomes" id="UP001341840"/>
    </source>
</evidence>
<evidence type="ECO:0000256" key="1">
    <source>
        <dbReference type="SAM" id="Phobius"/>
    </source>
</evidence>
<evidence type="ECO:0000313" key="2">
    <source>
        <dbReference type="EMBL" id="MED6183537.1"/>
    </source>
</evidence>
<comment type="caution">
    <text evidence="2">The sequence shown here is derived from an EMBL/GenBank/DDBJ whole genome shotgun (WGS) entry which is preliminary data.</text>
</comment>
<reference evidence="2 3" key="1">
    <citation type="journal article" date="2023" name="Plants (Basel)">
        <title>Bridging the Gap: Combining Genomics and Transcriptomics Approaches to Understand Stylosanthes scabra, an Orphan Legume from the Brazilian Caatinga.</title>
        <authorList>
            <person name="Ferreira-Neto J.R.C."/>
            <person name="da Silva M.D."/>
            <person name="Binneck E."/>
            <person name="de Melo N.F."/>
            <person name="da Silva R.H."/>
            <person name="de Melo A.L.T.M."/>
            <person name="Pandolfi V."/>
            <person name="Bustamante F.O."/>
            <person name="Brasileiro-Vidal A.C."/>
            <person name="Benko-Iseppon A.M."/>
        </authorList>
    </citation>
    <scope>NUCLEOTIDE SEQUENCE [LARGE SCALE GENOMIC DNA]</scope>
    <source>
        <tissue evidence="2">Leaves</tissue>
    </source>
</reference>
<keyword evidence="1" id="KW-0812">Transmembrane</keyword>
<feature type="transmembrane region" description="Helical" evidence="1">
    <location>
        <begin position="37"/>
        <end position="58"/>
    </location>
</feature>
<protein>
    <submittedName>
        <fullName evidence="2">Uncharacterized protein</fullName>
    </submittedName>
</protein>
<gene>
    <name evidence="2" type="ORF">PIB30_038763</name>
</gene>
<dbReference type="Proteomes" id="UP001341840">
    <property type="component" value="Unassembled WGS sequence"/>
</dbReference>